<gene>
    <name evidence="1" type="ORF">S01H4_67088</name>
</gene>
<sequence>VADWLGINNGPGLYNFHPSFRPVPLKVYISGYAGKHYCPRMATMNKPT</sequence>
<feature type="non-terminal residue" evidence="1">
    <location>
        <position position="1"/>
    </location>
</feature>
<accession>X1FL25</accession>
<organism evidence="1">
    <name type="scientific">marine sediment metagenome</name>
    <dbReference type="NCBI Taxonomy" id="412755"/>
    <lineage>
        <taxon>unclassified sequences</taxon>
        <taxon>metagenomes</taxon>
        <taxon>ecological metagenomes</taxon>
    </lineage>
</organism>
<dbReference type="Gene3D" id="3.40.50.300">
    <property type="entry name" value="P-loop containing nucleotide triphosphate hydrolases"/>
    <property type="match status" value="2"/>
</dbReference>
<dbReference type="AlphaFoldDB" id="X1FL25"/>
<feature type="non-terminal residue" evidence="1">
    <location>
        <position position="48"/>
    </location>
</feature>
<proteinExistence type="predicted"/>
<protein>
    <submittedName>
        <fullName evidence="1">Uncharacterized protein</fullName>
    </submittedName>
</protein>
<dbReference type="InterPro" id="IPR027417">
    <property type="entry name" value="P-loop_NTPase"/>
</dbReference>
<evidence type="ECO:0000313" key="1">
    <source>
        <dbReference type="EMBL" id="GAH30064.1"/>
    </source>
</evidence>
<dbReference type="EMBL" id="BART01041956">
    <property type="protein sequence ID" value="GAH30064.1"/>
    <property type="molecule type" value="Genomic_DNA"/>
</dbReference>
<comment type="caution">
    <text evidence="1">The sequence shown here is derived from an EMBL/GenBank/DDBJ whole genome shotgun (WGS) entry which is preliminary data.</text>
</comment>
<reference evidence="1" key="1">
    <citation type="journal article" date="2014" name="Front. Microbiol.">
        <title>High frequency of phylogenetically diverse reductive dehalogenase-homologous genes in deep subseafloor sedimentary metagenomes.</title>
        <authorList>
            <person name="Kawai M."/>
            <person name="Futagami T."/>
            <person name="Toyoda A."/>
            <person name="Takaki Y."/>
            <person name="Nishi S."/>
            <person name="Hori S."/>
            <person name="Arai W."/>
            <person name="Tsubouchi T."/>
            <person name="Morono Y."/>
            <person name="Uchiyama I."/>
            <person name="Ito T."/>
            <person name="Fujiyama A."/>
            <person name="Inagaki F."/>
            <person name="Takami H."/>
        </authorList>
    </citation>
    <scope>NUCLEOTIDE SEQUENCE</scope>
    <source>
        <strain evidence="1">Expedition CK06-06</strain>
    </source>
</reference>
<name>X1FL25_9ZZZZ</name>